<evidence type="ECO:0000256" key="4">
    <source>
        <dbReference type="ARBA" id="ARBA00023136"/>
    </source>
</evidence>
<evidence type="ECO:0000256" key="5">
    <source>
        <dbReference type="SAM" id="Phobius"/>
    </source>
</evidence>
<dbReference type="GO" id="GO:0005886">
    <property type="term" value="C:plasma membrane"/>
    <property type="evidence" value="ECO:0007669"/>
    <property type="project" value="TreeGrafter"/>
</dbReference>
<feature type="transmembrane region" description="Helical" evidence="5">
    <location>
        <begin position="68"/>
        <end position="90"/>
    </location>
</feature>
<feature type="transmembrane region" description="Helical" evidence="5">
    <location>
        <begin position="290"/>
        <end position="307"/>
    </location>
</feature>
<dbReference type="Pfam" id="PF00909">
    <property type="entry name" value="Ammonium_transp"/>
    <property type="match status" value="1"/>
</dbReference>
<evidence type="ECO:0000313" key="8">
    <source>
        <dbReference type="Proteomes" id="UP000708148"/>
    </source>
</evidence>
<dbReference type="InterPro" id="IPR024041">
    <property type="entry name" value="NH4_transpt_AmtB-like_dom"/>
</dbReference>
<accession>A0A8S1J8M5</accession>
<proteinExistence type="predicted"/>
<dbReference type="PANTHER" id="PTHR11730:SF60">
    <property type="entry name" value="RH50, ISOFORM D"/>
    <property type="match status" value="1"/>
</dbReference>
<dbReference type="Proteomes" id="UP000708148">
    <property type="component" value="Unassembled WGS sequence"/>
</dbReference>
<keyword evidence="3 5" id="KW-1133">Transmembrane helix</keyword>
<protein>
    <recommendedName>
        <fullName evidence="6">Ammonium transporter AmtB-like domain-containing protein</fullName>
    </recommendedName>
</protein>
<feature type="transmembrane region" description="Helical" evidence="5">
    <location>
        <begin position="166"/>
        <end position="188"/>
    </location>
</feature>
<feature type="transmembrane region" description="Helical" evidence="5">
    <location>
        <begin position="319"/>
        <end position="342"/>
    </location>
</feature>
<dbReference type="GO" id="GO:0097272">
    <property type="term" value="P:ammonium homeostasis"/>
    <property type="evidence" value="ECO:0007669"/>
    <property type="project" value="TreeGrafter"/>
</dbReference>
<dbReference type="PANTHER" id="PTHR11730">
    <property type="entry name" value="AMMONIUM TRANSPORTER"/>
    <property type="match status" value="1"/>
</dbReference>
<dbReference type="EMBL" id="CAJHUC010001817">
    <property type="protein sequence ID" value="CAD7702413.1"/>
    <property type="molecule type" value="Genomic_DNA"/>
</dbReference>
<keyword evidence="4 5" id="KW-0472">Membrane</keyword>
<evidence type="ECO:0000313" key="7">
    <source>
        <dbReference type="EMBL" id="CAD7702413.1"/>
    </source>
</evidence>
<keyword evidence="2 5" id="KW-0812">Transmembrane</keyword>
<evidence type="ECO:0000256" key="3">
    <source>
        <dbReference type="ARBA" id="ARBA00022989"/>
    </source>
</evidence>
<dbReference type="GO" id="GO:0008519">
    <property type="term" value="F:ammonium channel activity"/>
    <property type="evidence" value="ECO:0007669"/>
    <property type="project" value="InterPro"/>
</dbReference>
<evidence type="ECO:0000259" key="6">
    <source>
        <dbReference type="Pfam" id="PF00909"/>
    </source>
</evidence>
<feature type="transmembrane region" description="Helical" evidence="5">
    <location>
        <begin position="6"/>
        <end position="24"/>
    </location>
</feature>
<reference evidence="7" key="1">
    <citation type="submission" date="2020-12" db="EMBL/GenBank/DDBJ databases">
        <authorList>
            <person name="Iha C."/>
        </authorList>
    </citation>
    <scope>NUCLEOTIDE SEQUENCE</scope>
</reference>
<evidence type="ECO:0000256" key="2">
    <source>
        <dbReference type="ARBA" id="ARBA00022692"/>
    </source>
</evidence>
<comment type="subcellular location">
    <subcellularLocation>
        <location evidence="1">Membrane</location>
        <topology evidence="1">Multi-pass membrane protein</topology>
    </subcellularLocation>
</comment>
<dbReference type="AlphaFoldDB" id="A0A8S1J8M5"/>
<dbReference type="OrthoDB" id="534912at2759"/>
<feature type="transmembrane region" description="Helical" evidence="5">
    <location>
        <begin position="250"/>
        <end position="270"/>
    </location>
</feature>
<gene>
    <name evidence="7" type="ORF">OSTQU699_LOCUS7770</name>
</gene>
<organism evidence="7 8">
    <name type="scientific">Ostreobium quekettii</name>
    <dbReference type="NCBI Taxonomy" id="121088"/>
    <lineage>
        <taxon>Eukaryota</taxon>
        <taxon>Viridiplantae</taxon>
        <taxon>Chlorophyta</taxon>
        <taxon>core chlorophytes</taxon>
        <taxon>Ulvophyceae</taxon>
        <taxon>TCBD clade</taxon>
        <taxon>Bryopsidales</taxon>
        <taxon>Ostreobineae</taxon>
        <taxon>Ostreobiaceae</taxon>
        <taxon>Ostreobium</taxon>
    </lineage>
</organism>
<evidence type="ECO:0000256" key="1">
    <source>
        <dbReference type="ARBA" id="ARBA00004141"/>
    </source>
</evidence>
<feature type="domain" description="Ammonium transporter AmtB-like" evidence="6">
    <location>
        <begin position="4"/>
        <end position="345"/>
    </location>
</feature>
<comment type="caution">
    <text evidence="7">The sequence shown here is derived from an EMBL/GenBank/DDBJ whole genome shotgun (WGS) entry which is preliminary data.</text>
</comment>
<dbReference type="SUPFAM" id="SSF111352">
    <property type="entry name" value="Ammonium transporter"/>
    <property type="match status" value="1"/>
</dbReference>
<feature type="transmembrane region" description="Helical" evidence="5">
    <location>
        <begin position="31"/>
        <end position="53"/>
    </location>
</feature>
<name>A0A8S1J8M5_9CHLO</name>
<dbReference type="InterPro" id="IPR029020">
    <property type="entry name" value="Ammonium/urea_transptr"/>
</dbReference>
<sequence length="365" mass="38179">MWYIHVAIMIWVGFGFLMTFLHRYSLGAVSLNFLASCVVTLEAVFLVGAFYYMDNHDPGSRFTVSLDIPLLIEGLFAAGAGMITFGAVLGKVSPSQLLLLMVLEVPFYAVNDYYLIGKAFTARDVGGSMAIHTFGAYFGLAATLFLSKKGTGSTHAQNKSNYTSDVTSMIGTIFLWIFWPSFNAAIALPPDGRFTAVINTVVSLTGACMVTFLMSAIVDGKFNMVHVQNATLAGGVAIGSSADLVGAGPGGALAIGIVAGILSVVGFKYVSPLLEKSIGLMDTCGVHNLHGMPGLLGGVAAAAILMVDDDMAGCGHQLLALLVTFGIAIGGGALSGFLVSLVDRLDTEAAVNYAFNDEGAFHVEV</sequence>
<dbReference type="Gene3D" id="1.10.3430.10">
    <property type="entry name" value="Ammonium transporter AmtB like domains"/>
    <property type="match status" value="1"/>
</dbReference>
<feature type="transmembrane region" description="Helical" evidence="5">
    <location>
        <begin position="194"/>
        <end position="218"/>
    </location>
</feature>
<keyword evidence="8" id="KW-1185">Reference proteome</keyword>
<feature type="transmembrane region" description="Helical" evidence="5">
    <location>
        <begin position="128"/>
        <end position="146"/>
    </location>
</feature>